<evidence type="ECO:0000313" key="1">
    <source>
        <dbReference type="EMBL" id="MFC5066189.1"/>
    </source>
</evidence>
<evidence type="ECO:0000313" key="2">
    <source>
        <dbReference type="Proteomes" id="UP001595947"/>
    </source>
</evidence>
<dbReference type="InterPro" id="IPR047790">
    <property type="entry name" value="MCP_Sipho"/>
</dbReference>
<keyword evidence="2" id="KW-1185">Reference proteome</keyword>
<proteinExistence type="predicted"/>
<dbReference type="EMBL" id="JBHSIV010000061">
    <property type="protein sequence ID" value="MFC5066189.1"/>
    <property type="molecule type" value="Genomic_DNA"/>
</dbReference>
<dbReference type="Proteomes" id="UP001595947">
    <property type="component" value="Unassembled WGS sequence"/>
</dbReference>
<accession>A0ABV9YVH4</accession>
<dbReference type="NCBIfam" id="NF033847">
    <property type="entry name" value="MCP_Sipho"/>
    <property type="match status" value="1"/>
</dbReference>
<gene>
    <name evidence="1" type="ORF">ACFPBZ_28555</name>
</gene>
<reference evidence="2" key="1">
    <citation type="journal article" date="2019" name="Int. J. Syst. Evol. Microbiol.">
        <title>The Global Catalogue of Microorganisms (GCM) 10K type strain sequencing project: providing services to taxonomists for standard genome sequencing and annotation.</title>
        <authorList>
            <consortium name="The Broad Institute Genomics Platform"/>
            <consortium name="The Broad Institute Genome Sequencing Center for Infectious Disease"/>
            <person name="Wu L."/>
            <person name="Ma J."/>
        </authorList>
    </citation>
    <scope>NUCLEOTIDE SEQUENCE [LARGE SCALE GENOMIC DNA]</scope>
    <source>
        <strain evidence="2">CGMCC 4.7093</strain>
    </source>
</reference>
<comment type="caution">
    <text evidence="1">The sequence shown here is derived from an EMBL/GenBank/DDBJ whole genome shotgun (WGS) entry which is preliminary data.</text>
</comment>
<name>A0ABV9YVH4_9PSEU</name>
<sequence length="506" mass="54220">MAPTPTDDTSALPDRARELLTDITSLSDDQLEELRQILLYEFDAKGTPPPDKVIGEDELHVLEVLASAGKSVKAEMTRREEAVGRAHDARRNFAELVPEQYRPRVLRGQGSAMAHAVTASGGRLVSASDLSNEIITVLRTNRVANTQDGRHHIATLRVDRGPGRSLDRDDVAGTNSLTASAAKEFSDRVITAAGGLGAPEDTDYVLPGFEVVDRPVKATLPAFTATRGGVRFTRPPLISDLDGVVGVWDVEDDIAAATNPAVRKPSYRVNVGGEVVVDVQAVTNSLIFGNLLARAYPEFVSRAMDLSLAAHARVAEQQLLTQIGALSTHVSGRSHGLGATRELLPTLEVAAYGMRDRLRMGDTAPLQVILPSWTRGLLRADLSQQEPGDATLGVSNSDVDSYLAQRNVAVTYALDGEAGQNFPAQVSGLVNEWPTRVLMYMFPAGAFQFLDGGTLDLGLVRDSTLNAANDYQMFVETFEAVLFRGGVSLRISQPVSPSGVSRAAAA</sequence>
<dbReference type="RefSeq" id="WP_378039503.1">
    <property type="nucleotide sequence ID" value="NZ_JBHSIV010000061.1"/>
</dbReference>
<organism evidence="1 2">
    <name type="scientific">Actinomycetospora atypica</name>
    <dbReference type="NCBI Taxonomy" id="1290095"/>
    <lineage>
        <taxon>Bacteria</taxon>
        <taxon>Bacillati</taxon>
        <taxon>Actinomycetota</taxon>
        <taxon>Actinomycetes</taxon>
        <taxon>Pseudonocardiales</taxon>
        <taxon>Pseudonocardiaceae</taxon>
        <taxon>Actinomycetospora</taxon>
    </lineage>
</organism>
<protein>
    <submittedName>
        <fullName evidence="1">Major capsid protein</fullName>
    </submittedName>
</protein>